<protein>
    <submittedName>
        <fullName evidence="3">Uncharacterized protein</fullName>
    </submittedName>
</protein>
<organism evidence="3 4">
    <name type="scientific">Paraburkholderia phenoliruptrix</name>
    <dbReference type="NCBI Taxonomy" id="252970"/>
    <lineage>
        <taxon>Bacteria</taxon>
        <taxon>Pseudomonadati</taxon>
        <taxon>Pseudomonadota</taxon>
        <taxon>Betaproteobacteria</taxon>
        <taxon>Burkholderiales</taxon>
        <taxon>Burkholderiaceae</taxon>
        <taxon>Paraburkholderia</taxon>
    </lineage>
</organism>
<name>A0A6J5BWR2_9BURK</name>
<sequence>MPPRNPNSPLEGEDKSEQPKLETTEELQARIRALEDELSRSNAARVIAEDESARIQAQAQSSLLTTNVTERFAGEEDGKQMWWYRIDLAPCGGTEIRINGTPYYHGSTYKFETDLLRSVKEIVARTWSHENSINGANENPYKQAQNKVLGSGRGIAPWAFQ</sequence>
<evidence type="ECO:0000313" key="3">
    <source>
        <dbReference type="EMBL" id="CAB3720181.1"/>
    </source>
</evidence>
<feature type="compositionally biased region" description="Basic and acidic residues" evidence="2">
    <location>
        <begin position="12"/>
        <end position="24"/>
    </location>
</feature>
<evidence type="ECO:0000256" key="1">
    <source>
        <dbReference type="SAM" id="Coils"/>
    </source>
</evidence>
<proteinExistence type="predicted"/>
<evidence type="ECO:0000313" key="4">
    <source>
        <dbReference type="Proteomes" id="UP000494249"/>
    </source>
</evidence>
<reference evidence="3 4" key="1">
    <citation type="submission" date="2020-04" db="EMBL/GenBank/DDBJ databases">
        <authorList>
            <person name="De Canck E."/>
        </authorList>
    </citation>
    <scope>NUCLEOTIDE SEQUENCE [LARGE SCALE GENOMIC DNA]</scope>
    <source>
        <strain evidence="3 4">LMG 22037</strain>
    </source>
</reference>
<accession>A0A6J5BWR2</accession>
<gene>
    <name evidence="3" type="ORF">LMG22037_04696</name>
</gene>
<dbReference type="RefSeq" id="WP_035482262.1">
    <property type="nucleotide sequence ID" value="NZ_CADFGL010000010.1"/>
</dbReference>
<dbReference type="Proteomes" id="UP000494249">
    <property type="component" value="Unassembled WGS sequence"/>
</dbReference>
<keyword evidence="1" id="KW-0175">Coiled coil</keyword>
<feature type="coiled-coil region" evidence="1">
    <location>
        <begin position="24"/>
        <end position="51"/>
    </location>
</feature>
<dbReference type="AlphaFoldDB" id="A0A6J5BWR2"/>
<feature type="region of interest" description="Disordered" evidence="2">
    <location>
        <begin position="1"/>
        <end position="24"/>
    </location>
</feature>
<dbReference type="EMBL" id="CADIKB010000028">
    <property type="protein sequence ID" value="CAB3720181.1"/>
    <property type="molecule type" value="Genomic_DNA"/>
</dbReference>
<evidence type="ECO:0000256" key="2">
    <source>
        <dbReference type="SAM" id="MobiDB-lite"/>
    </source>
</evidence>